<keyword evidence="1" id="KW-0732">Signal</keyword>
<evidence type="ECO:0000256" key="1">
    <source>
        <dbReference type="SAM" id="SignalP"/>
    </source>
</evidence>
<dbReference type="EMBL" id="MCGN01000009">
    <property type="protein sequence ID" value="ORY93443.1"/>
    <property type="molecule type" value="Genomic_DNA"/>
</dbReference>
<dbReference type="InParanoid" id="A0A1X2H4W4"/>
<comment type="caution">
    <text evidence="2">The sequence shown here is derived from an EMBL/GenBank/DDBJ whole genome shotgun (WGS) entry which is preliminary data.</text>
</comment>
<name>A0A1X2H4W4_SYNRA</name>
<dbReference type="AlphaFoldDB" id="A0A1X2H4W4"/>
<protein>
    <recommendedName>
        <fullName evidence="4">Secreted protein</fullName>
    </recommendedName>
</protein>
<evidence type="ECO:0008006" key="4">
    <source>
        <dbReference type="Google" id="ProtNLM"/>
    </source>
</evidence>
<reference evidence="2 3" key="1">
    <citation type="submission" date="2016-07" db="EMBL/GenBank/DDBJ databases">
        <title>Pervasive Adenine N6-methylation of Active Genes in Fungi.</title>
        <authorList>
            <consortium name="DOE Joint Genome Institute"/>
            <person name="Mondo S.J."/>
            <person name="Dannebaum R.O."/>
            <person name="Kuo R.C."/>
            <person name="Labutti K."/>
            <person name="Haridas S."/>
            <person name="Kuo A."/>
            <person name="Salamov A."/>
            <person name="Ahrendt S.R."/>
            <person name="Lipzen A."/>
            <person name="Sullivan W."/>
            <person name="Andreopoulos W.B."/>
            <person name="Clum A."/>
            <person name="Lindquist E."/>
            <person name="Daum C."/>
            <person name="Ramamoorthy G.K."/>
            <person name="Gryganskyi A."/>
            <person name="Culley D."/>
            <person name="Magnuson J.K."/>
            <person name="James T.Y."/>
            <person name="O'Malley M.A."/>
            <person name="Stajich J.E."/>
            <person name="Spatafora J.W."/>
            <person name="Visel A."/>
            <person name="Grigoriev I.V."/>
        </authorList>
    </citation>
    <scope>NUCLEOTIDE SEQUENCE [LARGE SCALE GENOMIC DNA]</scope>
    <source>
        <strain evidence="2 3">NRRL 2496</strain>
    </source>
</reference>
<keyword evidence="3" id="KW-1185">Reference proteome</keyword>
<evidence type="ECO:0000313" key="2">
    <source>
        <dbReference type="EMBL" id="ORY93443.1"/>
    </source>
</evidence>
<evidence type="ECO:0000313" key="3">
    <source>
        <dbReference type="Proteomes" id="UP000242180"/>
    </source>
</evidence>
<organism evidence="2 3">
    <name type="scientific">Syncephalastrum racemosum</name>
    <name type="common">Filamentous fungus</name>
    <dbReference type="NCBI Taxonomy" id="13706"/>
    <lineage>
        <taxon>Eukaryota</taxon>
        <taxon>Fungi</taxon>
        <taxon>Fungi incertae sedis</taxon>
        <taxon>Mucoromycota</taxon>
        <taxon>Mucoromycotina</taxon>
        <taxon>Mucoromycetes</taxon>
        <taxon>Mucorales</taxon>
        <taxon>Syncephalastraceae</taxon>
        <taxon>Syncephalastrum</taxon>
    </lineage>
</organism>
<proteinExistence type="predicted"/>
<feature type="chain" id="PRO_5012778369" description="Secreted protein" evidence="1">
    <location>
        <begin position="19"/>
        <end position="103"/>
    </location>
</feature>
<gene>
    <name evidence="2" type="ORF">BCR43DRAFT_377760</name>
</gene>
<dbReference type="Proteomes" id="UP000242180">
    <property type="component" value="Unassembled WGS sequence"/>
</dbReference>
<sequence>MVRLLLFDLPFLPLFAMSQFLRPFLFGYVTPYCPHVHTHGCSDTNPISDLLLHKHAKLSLTSGNVFDLLYVSITVSGYVDDLQTCTRHFFFVKKTFQMQQGAS</sequence>
<accession>A0A1X2H4W4</accession>
<feature type="signal peptide" evidence="1">
    <location>
        <begin position="1"/>
        <end position="18"/>
    </location>
</feature>